<organism evidence="1">
    <name type="scientific">marine sediment metagenome</name>
    <dbReference type="NCBI Taxonomy" id="412755"/>
    <lineage>
        <taxon>unclassified sequences</taxon>
        <taxon>metagenomes</taxon>
        <taxon>ecological metagenomes</taxon>
    </lineage>
</organism>
<evidence type="ECO:0000313" key="1">
    <source>
        <dbReference type="EMBL" id="KKL81553.1"/>
    </source>
</evidence>
<reference evidence="1" key="1">
    <citation type="journal article" date="2015" name="Nature">
        <title>Complex archaea that bridge the gap between prokaryotes and eukaryotes.</title>
        <authorList>
            <person name="Spang A."/>
            <person name="Saw J.H."/>
            <person name="Jorgensen S.L."/>
            <person name="Zaremba-Niedzwiedzka K."/>
            <person name="Martijn J."/>
            <person name="Lind A.E."/>
            <person name="van Eijk R."/>
            <person name="Schleper C."/>
            <person name="Guy L."/>
            <person name="Ettema T.J."/>
        </authorList>
    </citation>
    <scope>NUCLEOTIDE SEQUENCE</scope>
</reference>
<gene>
    <name evidence="1" type="ORF">LCGC14_1993670</name>
</gene>
<name>A0A0F9F5J4_9ZZZZ</name>
<protein>
    <submittedName>
        <fullName evidence="1">Uncharacterized protein</fullName>
    </submittedName>
</protein>
<proteinExistence type="predicted"/>
<dbReference type="AlphaFoldDB" id="A0A0F9F5J4"/>
<accession>A0A0F9F5J4</accession>
<comment type="caution">
    <text evidence="1">The sequence shown here is derived from an EMBL/GenBank/DDBJ whole genome shotgun (WGS) entry which is preliminary data.</text>
</comment>
<sequence>MFYLISLIQYPLDVERATPSDPIHVIPTICLLGKWSHTSCPGKTCLIIPLGTLVMN</sequence>
<dbReference type="EMBL" id="LAZR01022529">
    <property type="protein sequence ID" value="KKL81553.1"/>
    <property type="molecule type" value="Genomic_DNA"/>
</dbReference>